<protein>
    <submittedName>
        <fullName evidence="2">Uncharacterized protein</fullName>
    </submittedName>
</protein>
<evidence type="ECO:0000256" key="1">
    <source>
        <dbReference type="SAM" id="MobiDB-lite"/>
    </source>
</evidence>
<feature type="region of interest" description="Disordered" evidence="1">
    <location>
        <begin position="62"/>
        <end position="140"/>
    </location>
</feature>
<proteinExistence type="predicted"/>
<evidence type="ECO:0000313" key="3">
    <source>
        <dbReference type="Proteomes" id="UP000042997"/>
    </source>
</evidence>
<feature type="compositionally biased region" description="Basic and acidic residues" evidence="1">
    <location>
        <begin position="122"/>
        <end position="133"/>
    </location>
</feature>
<reference evidence="2 3" key="1">
    <citation type="journal article" date="2014" name="Genome Announc.">
        <title>Draft Genome Sequence of Propane- and Butane-Oxidizing Actinobacterium Rhodococcus ruber IEGM 231.</title>
        <authorList>
            <person name="Ivshina I.B."/>
            <person name="Kuyukina M.S."/>
            <person name="Krivoruchko A.V."/>
            <person name="Barbe V."/>
            <person name="Fischer C."/>
        </authorList>
    </citation>
    <scope>NUCLEOTIDE SEQUENCE [LARGE SCALE GENOMIC DNA]</scope>
</reference>
<gene>
    <name evidence="2" type="ORF">RHRU231_950050</name>
</gene>
<dbReference type="AlphaFoldDB" id="A0A098BVZ1"/>
<evidence type="ECO:0000313" key="2">
    <source>
        <dbReference type="EMBL" id="CDZ92400.1"/>
    </source>
</evidence>
<sequence>MPRLSECILHLRGEGCIRSLASVGRHVGHGQDELGDVAGHRAVHRLVQQVVACVRVLAQLQRRDRPGPGPDGLDRGQPVVDAVHREQRYARLREDLGRRGHGRRSRRPAQHGAAESAGVGAQHREGGSRAERVPHHHQRHPRLRALGQLGDAQQVGRQVVDGARFTGVALGQAVPGEIEAPHRDAVRRQTRGEAMVVTGVLTHPVGEDDGGRRAVDGPVPVVDAAGAAVEKGHAAIVRRCTIAG</sequence>
<organism evidence="2 3">
    <name type="scientific">Rhodococcus ruber</name>
    <dbReference type="NCBI Taxonomy" id="1830"/>
    <lineage>
        <taxon>Bacteria</taxon>
        <taxon>Bacillati</taxon>
        <taxon>Actinomycetota</taxon>
        <taxon>Actinomycetes</taxon>
        <taxon>Mycobacteriales</taxon>
        <taxon>Nocardiaceae</taxon>
        <taxon>Rhodococcus</taxon>
    </lineage>
</organism>
<name>A0A098BVZ1_9NOCA</name>
<feature type="compositionally biased region" description="Basic and acidic residues" evidence="1">
    <location>
        <begin position="82"/>
        <end position="98"/>
    </location>
</feature>
<dbReference type="EMBL" id="CCSD01000111">
    <property type="protein sequence ID" value="CDZ92400.1"/>
    <property type="molecule type" value="Genomic_DNA"/>
</dbReference>
<accession>A0A098BVZ1</accession>
<feature type="compositionally biased region" description="Basic residues" evidence="1">
    <location>
        <begin position="99"/>
        <end position="109"/>
    </location>
</feature>
<dbReference type="Proteomes" id="UP000042997">
    <property type="component" value="Unassembled WGS sequence"/>
</dbReference>